<dbReference type="PRINTS" id="PR00033">
    <property type="entry name" value="HTHASNC"/>
</dbReference>
<dbReference type="GO" id="GO:0006355">
    <property type="term" value="P:regulation of DNA-templated transcription"/>
    <property type="evidence" value="ECO:0007669"/>
    <property type="project" value="UniProtKB-ARBA"/>
</dbReference>
<dbReference type="InterPro" id="IPR019888">
    <property type="entry name" value="Tscrpt_reg_AsnC-like"/>
</dbReference>
<sequence length="162" mass="18506">MRTRYQAGRSLDRVDYKILRLLQANARMPITELAERVGLTATPCAERVKRLEETNVITGYHARLNPQLLEAPLLVFVELKLGRKSGEVFDDFRRSVATIPEVLECHLISGDFDYLLKARLPDMSHYRRLLGDILLRLPSAAESRSYVVMEEVKETLALPLPD</sequence>
<dbReference type="AlphaFoldDB" id="A0A840RJE2"/>
<comment type="caution">
    <text evidence="6">The sequence shown here is derived from an EMBL/GenBank/DDBJ whole genome shotgun (WGS) entry which is preliminary data.</text>
</comment>
<proteinExistence type="predicted"/>
<dbReference type="GO" id="GO:0043565">
    <property type="term" value="F:sequence-specific DNA binding"/>
    <property type="evidence" value="ECO:0007669"/>
    <property type="project" value="InterPro"/>
</dbReference>
<dbReference type="CDD" id="cd00090">
    <property type="entry name" value="HTH_ARSR"/>
    <property type="match status" value="1"/>
</dbReference>
<reference evidence="6 7" key="1">
    <citation type="submission" date="2020-08" db="EMBL/GenBank/DDBJ databases">
        <title>Genomic Encyclopedia of Type Strains, Phase IV (KMG-IV): sequencing the most valuable type-strain genomes for metagenomic binning, comparative biology and taxonomic classification.</title>
        <authorList>
            <person name="Goeker M."/>
        </authorList>
    </citation>
    <scope>NUCLEOTIDE SEQUENCE [LARGE SCALE GENOMIC DNA]</scope>
    <source>
        <strain evidence="6 7">DSM 18233</strain>
    </source>
</reference>
<dbReference type="Pfam" id="PF13404">
    <property type="entry name" value="HTH_AsnC-type"/>
    <property type="match status" value="1"/>
</dbReference>
<dbReference type="RefSeq" id="WP_184102090.1">
    <property type="nucleotide sequence ID" value="NZ_JACHHN010000006.1"/>
</dbReference>
<evidence type="ECO:0000313" key="7">
    <source>
        <dbReference type="Proteomes" id="UP000543030"/>
    </source>
</evidence>
<keyword evidence="3" id="KW-0010">Activator</keyword>
<dbReference type="Gene3D" id="3.30.70.920">
    <property type="match status" value="1"/>
</dbReference>
<name>A0A840RJE2_9NEIS</name>
<evidence type="ECO:0000313" key="6">
    <source>
        <dbReference type="EMBL" id="MBB5192426.1"/>
    </source>
</evidence>
<organism evidence="6 7">
    <name type="scientific">Silvimonas terrae</name>
    <dbReference type="NCBI Taxonomy" id="300266"/>
    <lineage>
        <taxon>Bacteria</taxon>
        <taxon>Pseudomonadati</taxon>
        <taxon>Pseudomonadota</taxon>
        <taxon>Betaproteobacteria</taxon>
        <taxon>Neisseriales</taxon>
        <taxon>Chitinibacteraceae</taxon>
        <taxon>Silvimonas</taxon>
    </lineage>
</organism>
<dbReference type="PROSITE" id="PS50956">
    <property type="entry name" value="HTH_ASNC_2"/>
    <property type="match status" value="1"/>
</dbReference>
<dbReference type="SMART" id="SM00344">
    <property type="entry name" value="HTH_ASNC"/>
    <property type="match status" value="1"/>
</dbReference>
<dbReference type="InterPro" id="IPR036390">
    <property type="entry name" value="WH_DNA-bd_sf"/>
</dbReference>
<evidence type="ECO:0000256" key="4">
    <source>
        <dbReference type="ARBA" id="ARBA00023163"/>
    </source>
</evidence>
<dbReference type="SUPFAM" id="SSF54909">
    <property type="entry name" value="Dimeric alpha+beta barrel"/>
    <property type="match status" value="1"/>
</dbReference>
<evidence type="ECO:0000256" key="2">
    <source>
        <dbReference type="ARBA" id="ARBA00023125"/>
    </source>
</evidence>
<dbReference type="Pfam" id="PF01037">
    <property type="entry name" value="AsnC_trans_reg"/>
    <property type="match status" value="1"/>
</dbReference>
<evidence type="ECO:0000259" key="5">
    <source>
        <dbReference type="PROSITE" id="PS50956"/>
    </source>
</evidence>
<dbReference type="InterPro" id="IPR036388">
    <property type="entry name" value="WH-like_DNA-bd_sf"/>
</dbReference>
<protein>
    <submittedName>
        <fullName evidence="6">Lrp/AsnC family leucine-responsive transcriptional regulator</fullName>
    </submittedName>
</protein>
<dbReference type="Gene3D" id="1.10.10.10">
    <property type="entry name" value="Winged helix-like DNA-binding domain superfamily/Winged helix DNA-binding domain"/>
    <property type="match status" value="1"/>
</dbReference>
<evidence type="ECO:0000256" key="3">
    <source>
        <dbReference type="ARBA" id="ARBA00023159"/>
    </source>
</evidence>
<keyword evidence="2" id="KW-0238">DNA-binding</keyword>
<accession>A0A840RJE2</accession>
<dbReference type="SUPFAM" id="SSF46785">
    <property type="entry name" value="Winged helix' DNA-binding domain"/>
    <property type="match status" value="1"/>
</dbReference>
<keyword evidence="1" id="KW-0805">Transcription regulation</keyword>
<dbReference type="EMBL" id="JACHHN010000006">
    <property type="protein sequence ID" value="MBB5192426.1"/>
    <property type="molecule type" value="Genomic_DNA"/>
</dbReference>
<dbReference type="Proteomes" id="UP000543030">
    <property type="component" value="Unassembled WGS sequence"/>
</dbReference>
<dbReference type="PANTHER" id="PTHR30154">
    <property type="entry name" value="LEUCINE-RESPONSIVE REGULATORY PROTEIN"/>
    <property type="match status" value="1"/>
</dbReference>
<evidence type="ECO:0000256" key="1">
    <source>
        <dbReference type="ARBA" id="ARBA00023015"/>
    </source>
</evidence>
<dbReference type="InterPro" id="IPR011008">
    <property type="entry name" value="Dimeric_a/b-barrel"/>
</dbReference>
<dbReference type="GO" id="GO:0043200">
    <property type="term" value="P:response to amino acid"/>
    <property type="evidence" value="ECO:0007669"/>
    <property type="project" value="TreeGrafter"/>
</dbReference>
<keyword evidence="4" id="KW-0804">Transcription</keyword>
<dbReference type="PANTHER" id="PTHR30154:SF0">
    <property type="entry name" value="LEUCINE-RESPONSIVE REGULATORY PROTEIN"/>
    <property type="match status" value="1"/>
</dbReference>
<dbReference type="FunFam" id="3.30.70.920:FF:000001">
    <property type="entry name" value="Transcriptional regulator, AsnC family"/>
    <property type="match status" value="1"/>
</dbReference>
<feature type="domain" description="HTH asnC-type" evidence="5">
    <location>
        <begin position="11"/>
        <end position="84"/>
    </location>
</feature>
<dbReference type="InterPro" id="IPR000485">
    <property type="entry name" value="AsnC-type_HTH_dom"/>
</dbReference>
<gene>
    <name evidence="6" type="ORF">HNQ50_003167</name>
</gene>
<dbReference type="GO" id="GO:0005829">
    <property type="term" value="C:cytosol"/>
    <property type="evidence" value="ECO:0007669"/>
    <property type="project" value="TreeGrafter"/>
</dbReference>
<keyword evidence="7" id="KW-1185">Reference proteome</keyword>
<dbReference type="InterPro" id="IPR011991">
    <property type="entry name" value="ArsR-like_HTH"/>
</dbReference>
<dbReference type="InterPro" id="IPR019887">
    <property type="entry name" value="Tscrpt_reg_AsnC/Lrp_C"/>
</dbReference>